<proteinExistence type="inferred from homology"/>
<sequence length="976" mass="109846">MFSKMIAVLALATVAIAAPQHQEAARFPAGVNPAACPSYPNCDNAALHNPQPQNNHAANHWNPNWNAQPAAQPSWNAPQPSWNPAPQPSWNQWNAPQPAAPAWNAQPSWNSYPAVSGPSHNHLAAAPATGGDKYPAGVNPQTCPNYPFCDNSAPAGAPQVAPLPGYTELLITGGGNGLGRALALEFATRGCTVIVVDIDRAAAEQTCTELRRKQVAAYAYRVDVSSYEQVEAMAFDVQKTIGPVDILVNNAGLVHFNFLEDTSTDIANRVIDINVKSHIWVKSLATIVYQDIGPVDILVNNAGLIHFTFLQDSSEQDVNRLIDVNVKSYIWTTNDNLGEAIQFLRDFDREAAEMCNRVTNSEWKYAINSTEFNKRRMREQQNLASKFECLSWRRAASFDSSTIVDTGIRRQLGRIVEPGRCGLGDDKYAEITHVISLMKENYNNAKVCPYHGPHTTAITAQSANYVTGYATYCDLKLEPDLVQIMETSKVEPELRHYWTAWREKSGPPVKNTFMRYIDLANQAAERHGFNDAGDQMRSVYDDSDFFFTVNDLWTKVQPLYKQLVTFARKGLVRQYGEHVVRRDGPIPAHLLGNMWGQNWRNILDIIRTGPPEMPDITGEMVRQGYTPLKMFQTAEEFFTSIGLPPMAPEFWRNSLLQKSNEVTGNCAASAWDFCNKVDFRIKQCTQVTLDDFINAHHEMTHVQYYMQYSSQPFLYREGPNPAFHEAMANAISLCVGGPAHLQKLGLLNTPVSVLNGNTMINIEYLLNLALDKLPFMAFSLALEKWRWYVFEKGPVGMNARWWELRLRYQGIIPPLVRGYEHFDAGAKYHVISDQDYIKYFVATVLQFQIYSELCLASHHVGPLHTCNFYRSREAGRIISDVMQQGASLTSSQLIKLLTRGKTSRLSVEPLLDFFRPLEAWLELQNRDEPVIGWSSRMEDVALYQPLERNGRNAAETGAVLCWMVQILMCTCIYAFY</sequence>
<dbReference type="Pfam" id="PF17223">
    <property type="entry name" value="CPCFC"/>
    <property type="match status" value="2"/>
</dbReference>
<keyword evidence="3 10" id="KW-1015">Disulfide bond</keyword>
<evidence type="ECO:0000256" key="1">
    <source>
        <dbReference type="ARBA" id="ARBA00008139"/>
    </source>
</evidence>
<evidence type="ECO:0000256" key="14">
    <source>
        <dbReference type="SAM" id="MobiDB-lite"/>
    </source>
</evidence>
<feature type="binding site" evidence="9">
    <location>
        <position position="697"/>
    </location>
    <ligand>
        <name>Zn(2+)</name>
        <dbReference type="ChEBI" id="CHEBI:29105"/>
        <label>1</label>
        <note>catalytic</note>
    </ligand>
</feature>
<dbReference type="InterPro" id="IPR002347">
    <property type="entry name" value="SDR_fam"/>
</dbReference>
<keyword evidence="18" id="KW-1185">Reference proteome</keyword>
<feature type="signal peptide" evidence="15">
    <location>
        <begin position="1"/>
        <end position="17"/>
    </location>
</feature>
<evidence type="ECO:0000256" key="15">
    <source>
        <dbReference type="SAM" id="SignalP"/>
    </source>
</evidence>
<comment type="caution">
    <text evidence="17">The sequence shown here is derived from an EMBL/GenBank/DDBJ whole genome shotgun (WGS) entry which is preliminary data.</text>
</comment>
<feature type="domain" description="Cuticle protein CPCFC" evidence="16">
    <location>
        <begin position="134"/>
        <end position="150"/>
    </location>
</feature>
<keyword evidence="9 13" id="KW-0862">Zinc</keyword>
<keyword evidence="13" id="KW-0121">Carboxypeptidase</keyword>
<evidence type="ECO:0000256" key="6">
    <source>
        <dbReference type="PIRSR" id="PIRSR601548-10"/>
    </source>
</evidence>
<feature type="binding site" evidence="8">
    <location>
        <position position="540"/>
    </location>
    <ligand>
        <name>chloride</name>
        <dbReference type="ChEBI" id="CHEBI:17996"/>
        <label>1</label>
    </ligand>
</feature>
<feature type="compositionally biased region" description="Low complexity" evidence="14">
    <location>
        <begin position="90"/>
        <end position="103"/>
    </location>
</feature>
<keyword evidence="4 6" id="KW-0325">Glycoprotein</keyword>
<evidence type="ECO:0000256" key="10">
    <source>
        <dbReference type="PIRSR" id="PIRSR601548-4"/>
    </source>
</evidence>
<dbReference type="EC" id="3.4.-.-" evidence="13"/>
<comment type="similarity">
    <text evidence="1 12 13">Belongs to the peptidase M2 family.</text>
</comment>
<evidence type="ECO:0000256" key="5">
    <source>
        <dbReference type="PIRSR" id="PIRSR601548-1"/>
    </source>
</evidence>
<feature type="domain" description="Cuticle protein CPCFC" evidence="16">
    <location>
        <begin position="27"/>
        <end position="43"/>
    </location>
</feature>
<dbReference type="Pfam" id="PF01401">
    <property type="entry name" value="Peptidase_M2"/>
    <property type="match status" value="1"/>
</dbReference>
<feature type="active site" description="Proton acceptor 1" evidence="5">
    <location>
        <position position="698"/>
    </location>
</feature>
<evidence type="ECO:0000256" key="13">
    <source>
        <dbReference type="RuleBase" id="RU361144"/>
    </source>
</evidence>
<keyword evidence="13" id="KW-0378">Hydrolase</keyword>
<feature type="binding site" evidence="11">
    <location>
        <position position="701"/>
    </location>
    <ligand>
        <name>Zn(2+)</name>
        <dbReference type="ChEBI" id="CHEBI:29105"/>
        <label>2</label>
        <note>catalytic</note>
    </ligand>
</feature>
<gene>
    <name evidence="17" type="ORF">pipiens_003656</name>
</gene>
<evidence type="ECO:0000256" key="12">
    <source>
        <dbReference type="PROSITE-ProRule" id="PRU01355"/>
    </source>
</evidence>
<feature type="disulfide bond" evidence="10">
    <location>
        <begin position="854"/>
        <end position="866"/>
    </location>
</feature>
<feature type="active site" description="Proton acceptor 2" evidence="7">
    <location>
        <position position="698"/>
    </location>
</feature>
<evidence type="ECO:0000313" key="18">
    <source>
        <dbReference type="Proteomes" id="UP001562425"/>
    </source>
</evidence>
<accession>A0ABD1CUC3</accession>
<dbReference type="AlphaFoldDB" id="A0ABD1CUC3"/>
<dbReference type="GO" id="GO:0008237">
    <property type="term" value="F:metallopeptidase activity"/>
    <property type="evidence" value="ECO:0007669"/>
    <property type="project" value="UniProtKB-KW"/>
</dbReference>
<feature type="binding site" evidence="11">
    <location>
        <position position="697"/>
    </location>
    <ligand>
        <name>Zn(2+)</name>
        <dbReference type="ChEBI" id="CHEBI:29105"/>
        <label>2</label>
        <note>catalytic</note>
    </ligand>
</feature>
<evidence type="ECO:0000256" key="2">
    <source>
        <dbReference type="ARBA" id="ARBA00022729"/>
    </source>
</evidence>
<feature type="binding site" evidence="9">
    <location>
        <position position="725"/>
    </location>
    <ligand>
        <name>Zn(2+)</name>
        <dbReference type="ChEBI" id="CHEBI:29105"/>
        <label>1</label>
        <note>catalytic</note>
    </ligand>
</feature>
<dbReference type="Proteomes" id="UP001562425">
    <property type="component" value="Unassembled WGS sequence"/>
</dbReference>
<dbReference type="Gene3D" id="3.40.50.720">
    <property type="entry name" value="NAD(P)-binding Rossmann-like Domain"/>
    <property type="match status" value="2"/>
</dbReference>
<keyword evidence="2 15" id="KW-0732">Signal</keyword>
<feature type="active site" description="Proton donor 2" evidence="7">
    <location>
        <position position="829"/>
    </location>
</feature>
<dbReference type="InterPro" id="IPR033778">
    <property type="entry name" value="CPCFC"/>
</dbReference>
<comment type="caution">
    <text evidence="12">Lacks conserved residue(s) required for the propagation of feature annotation.</text>
</comment>
<dbReference type="PANTHER" id="PTHR10514:SF45">
    <property type="entry name" value="ANGIOTENSIN-CONVERTING ENZYME"/>
    <property type="match status" value="1"/>
</dbReference>
<evidence type="ECO:0000256" key="3">
    <source>
        <dbReference type="ARBA" id="ARBA00023157"/>
    </source>
</evidence>
<feature type="glycosylation site" description="N-linked (GlcNAc...) asparagine" evidence="6">
    <location>
        <position position="368"/>
    </location>
</feature>
<evidence type="ECO:0000256" key="4">
    <source>
        <dbReference type="ARBA" id="ARBA00023180"/>
    </source>
</evidence>
<dbReference type="CDD" id="cd06461">
    <property type="entry name" value="M2_ACE"/>
    <property type="match status" value="1"/>
</dbReference>
<dbReference type="SUPFAM" id="SSF55486">
    <property type="entry name" value="Metalloproteases ('zincins'), catalytic domain"/>
    <property type="match status" value="1"/>
</dbReference>
<dbReference type="PANTHER" id="PTHR10514">
    <property type="entry name" value="ANGIOTENSIN-CONVERTING ENZYME"/>
    <property type="match status" value="1"/>
</dbReference>
<feature type="compositionally biased region" description="Low complexity" evidence="14">
    <location>
        <begin position="51"/>
        <end position="73"/>
    </location>
</feature>
<feature type="active site" description="Proton donor 1" evidence="5">
    <location>
        <position position="829"/>
    </location>
</feature>
<name>A0ABD1CUC3_CULPP</name>
<comment type="cofactor">
    <cofactor evidence="13">
        <name>Zn(2+)</name>
        <dbReference type="ChEBI" id="CHEBI:29105"/>
    </cofactor>
    <text evidence="13">Binds 1 zinc ion per subunit.</text>
</comment>
<protein>
    <recommendedName>
        <fullName evidence="13">Angiotensin-converting enzyme</fullName>
        <ecNumber evidence="13">3.4.-.-</ecNumber>
    </recommendedName>
</protein>
<feature type="chain" id="PRO_5044858775" description="Angiotensin-converting enzyme" evidence="15">
    <location>
        <begin position="18"/>
        <end position="976"/>
    </location>
</feature>
<dbReference type="PROSITE" id="PS52011">
    <property type="entry name" value="PEPTIDASE_M2"/>
    <property type="match status" value="1"/>
</dbReference>
<evidence type="ECO:0000256" key="9">
    <source>
        <dbReference type="PIRSR" id="PIRSR601548-3"/>
    </source>
</evidence>
<feature type="disulfide bond" evidence="10 12">
    <location>
        <begin position="666"/>
        <end position="684"/>
    </location>
</feature>
<dbReference type="EMBL" id="JBEHCU010009369">
    <property type="protein sequence ID" value="KAL1380011.1"/>
    <property type="molecule type" value="Genomic_DNA"/>
</dbReference>
<keyword evidence="13" id="KW-0482">Metalloprotease</keyword>
<feature type="binding site" evidence="11">
    <location>
        <position position="725"/>
    </location>
    <ligand>
        <name>Zn(2+)</name>
        <dbReference type="ChEBI" id="CHEBI:29105"/>
        <label>2</label>
        <note>catalytic</note>
    </ligand>
</feature>
<dbReference type="InterPro" id="IPR036291">
    <property type="entry name" value="NAD(P)-bd_dom_sf"/>
</dbReference>
<evidence type="ECO:0000256" key="7">
    <source>
        <dbReference type="PIRSR" id="PIRSR601548-11"/>
    </source>
</evidence>
<dbReference type="InterPro" id="IPR001548">
    <property type="entry name" value="Peptidase_M2"/>
</dbReference>
<evidence type="ECO:0000256" key="8">
    <source>
        <dbReference type="PIRSR" id="PIRSR601548-2"/>
    </source>
</evidence>
<feature type="region of interest" description="Disordered" evidence="14">
    <location>
        <begin position="47"/>
        <end position="103"/>
    </location>
</feature>
<feature type="disulfide bond" evidence="10">
    <location>
        <begin position="448"/>
        <end position="473"/>
    </location>
</feature>
<organism evidence="17 18">
    <name type="scientific">Culex pipiens pipiens</name>
    <name type="common">Northern house mosquito</name>
    <dbReference type="NCBI Taxonomy" id="38569"/>
    <lineage>
        <taxon>Eukaryota</taxon>
        <taxon>Metazoa</taxon>
        <taxon>Ecdysozoa</taxon>
        <taxon>Arthropoda</taxon>
        <taxon>Hexapoda</taxon>
        <taxon>Insecta</taxon>
        <taxon>Pterygota</taxon>
        <taxon>Neoptera</taxon>
        <taxon>Endopterygota</taxon>
        <taxon>Diptera</taxon>
        <taxon>Nematocera</taxon>
        <taxon>Culicoidea</taxon>
        <taxon>Culicidae</taxon>
        <taxon>Culicinae</taxon>
        <taxon>Culicini</taxon>
        <taxon>Culex</taxon>
        <taxon>Culex</taxon>
    </lineage>
</organism>
<dbReference type="GO" id="GO:0046872">
    <property type="term" value="F:metal ion binding"/>
    <property type="evidence" value="ECO:0007669"/>
    <property type="project" value="UniProtKB-KW"/>
</dbReference>
<feature type="binding site" evidence="9">
    <location>
        <position position="701"/>
    </location>
    <ligand>
        <name>Zn(2+)</name>
        <dbReference type="ChEBI" id="CHEBI:29105"/>
        <label>1</label>
        <note>catalytic</note>
    </ligand>
</feature>
<dbReference type="PRINTS" id="PR00791">
    <property type="entry name" value="PEPDIPTASEA"/>
</dbReference>
<keyword evidence="13" id="KW-0645">Protease</keyword>
<evidence type="ECO:0000259" key="16">
    <source>
        <dbReference type="Pfam" id="PF17223"/>
    </source>
</evidence>
<keyword evidence="9 13" id="KW-0479">Metal-binding</keyword>
<reference evidence="17 18" key="1">
    <citation type="submission" date="2024-05" db="EMBL/GenBank/DDBJ databases">
        <title>Culex pipiens pipiens assembly and annotation.</title>
        <authorList>
            <person name="Alout H."/>
            <person name="Durand T."/>
        </authorList>
    </citation>
    <scope>NUCLEOTIDE SEQUENCE [LARGE SCALE GENOMIC DNA]</scope>
    <source>
        <strain evidence="17">HA-2024</strain>
        <tissue evidence="17">Whole body</tissue>
    </source>
</reference>
<evidence type="ECO:0000256" key="11">
    <source>
        <dbReference type="PIRSR" id="PIRSR601548-8"/>
    </source>
</evidence>
<dbReference type="GO" id="GO:0004180">
    <property type="term" value="F:carboxypeptidase activity"/>
    <property type="evidence" value="ECO:0007669"/>
    <property type="project" value="UniProtKB-KW"/>
</dbReference>
<dbReference type="SUPFAM" id="SSF51735">
    <property type="entry name" value="NAD(P)-binding Rossmann-fold domains"/>
    <property type="match status" value="2"/>
</dbReference>
<dbReference type="GO" id="GO:0006508">
    <property type="term" value="P:proteolysis"/>
    <property type="evidence" value="ECO:0007669"/>
    <property type="project" value="UniProtKB-KW"/>
</dbReference>
<evidence type="ECO:0000313" key="17">
    <source>
        <dbReference type="EMBL" id="KAL1380011.1"/>
    </source>
</evidence>
<dbReference type="Pfam" id="PF00106">
    <property type="entry name" value="adh_short"/>
    <property type="match status" value="2"/>
</dbReference>